<name>A0ABM4GHC7_DROKI</name>
<evidence type="ECO:0000313" key="3">
    <source>
        <dbReference type="RefSeq" id="XP_070142116.1"/>
    </source>
</evidence>
<accession>A0ABM4GHC7</accession>
<dbReference type="GeneID" id="138928648"/>
<sequence length="125" mass="13771">MLEIWCDWKATIRKKLAKNKAEIRATGGGPYSQLAISEVEEEIAKLCGLYGVDGPAYGVPPTMKHELDQGSEEETEEPAEAPSLLNTYNEPKPKHRRPNPAASLDLQSMCEAQLNIISQLNSSMT</sequence>
<keyword evidence="2" id="KW-1185">Reference proteome</keyword>
<gene>
    <name evidence="3" type="primary">LOC138928648</name>
</gene>
<dbReference type="RefSeq" id="XP_070142116.1">
    <property type="nucleotide sequence ID" value="XM_070286015.1"/>
</dbReference>
<organism evidence="2 3">
    <name type="scientific">Drosophila kikkawai</name>
    <name type="common">Fruit fly</name>
    <dbReference type="NCBI Taxonomy" id="30033"/>
    <lineage>
        <taxon>Eukaryota</taxon>
        <taxon>Metazoa</taxon>
        <taxon>Ecdysozoa</taxon>
        <taxon>Arthropoda</taxon>
        <taxon>Hexapoda</taxon>
        <taxon>Insecta</taxon>
        <taxon>Pterygota</taxon>
        <taxon>Neoptera</taxon>
        <taxon>Endopterygota</taxon>
        <taxon>Diptera</taxon>
        <taxon>Brachycera</taxon>
        <taxon>Muscomorpha</taxon>
        <taxon>Ephydroidea</taxon>
        <taxon>Drosophilidae</taxon>
        <taxon>Drosophila</taxon>
        <taxon>Sophophora</taxon>
    </lineage>
</organism>
<evidence type="ECO:0000313" key="2">
    <source>
        <dbReference type="Proteomes" id="UP001652661"/>
    </source>
</evidence>
<reference evidence="3" key="1">
    <citation type="submission" date="2025-08" db="UniProtKB">
        <authorList>
            <consortium name="RefSeq"/>
        </authorList>
    </citation>
    <scope>IDENTIFICATION</scope>
    <source>
        <strain evidence="3">14028-0561.14</strain>
        <tissue evidence="3">Whole fly</tissue>
    </source>
</reference>
<proteinExistence type="predicted"/>
<evidence type="ECO:0000256" key="1">
    <source>
        <dbReference type="SAM" id="MobiDB-lite"/>
    </source>
</evidence>
<dbReference type="Proteomes" id="UP001652661">
    <property type="component" value="Chromosome 3L"/>
</dbReference>
<protein>
    <submittedName>
        <fullName evidence="3">Uncharacterized protein</fullName>
    </submittedName>
</protein>
<feature type="region of interest" description="Disordered" evidence="1">
    <location>
        <begin position="60"/>
        <end position="105"/>
    </location>
</feature>
<feature type="compositionally biased region" description="Acidic residues" evidence="1">
    <location>
        <begin position="69"/>
        <end position="79"/>
    </location>
</feature>